<evidence type="ECO:0000313" key="2">
    <source>
        <dbReference type="EMBL" id="KAG2293696.1"/>
    </source>
</evidence>
<name>A0A8X7RSY9_BRACI</name>
<comment type="caution">
    <text evidence="2">The sequence shown here is derived from an EMBL/GenBank/DDBJ whole genome shotgun (WGS) entry which is preliminary data.</text>
</comment>
<reference evidence="2 3" key="1">
    <citation type="submission" date="2020-02" db="EMBL/GenBank/DDBJ databases">
        <authorList>
            <person name="Ma Q."/>
            <person name="Huang Y."/>
            <person name="Song X."/>
            <person name="Pei D."/>
        </authorList>
    </citation>
    <scope>NUCLEOTIDE SEQUENCE [LARGE SCALE GENOMIC DNA]</scope>
    <source>
        <strain evidence="2">Sxm20200214</strain>
        <tissue evidence="2">Leaf</tissue>
    </source>
</reference>
<dbReference type="EMBL" id="JAAMPC010000009">
    <property type="protein sequence ID" value="KAG2293696.1"/>
    <property type="molecule type" value="Genomic_DNA"/>
</dbReference>
<gene>
    <name evidence="2" type="ORF">Bca52824_040365</name>
</gene>
<organism evidence="2 3">
    <name type="scientific">Brassica carinata</name>
    <name type="common">Ethiopian mustard</name>
    <name type="synonym">Abyssinian cabbage</name>
    <dbReference type="NCBI Taxonomy" id="52824"/>
    <lineage>
        <taxon>Eukaryota</taxon>
        <taxon>Viridiplantae</taxon>
        <taxon>Streptophyta</taxon>
        <taxon>Embryophyta</taxon>
        <taxon>Tracheophyta</taxon>
        <taxon>Spermatophyta</taxon>
        <taxon>Magnoliopsida</taxon>
        <taxon>eudicotyledons</taxon>
        <taxon>Gunneridae</taxon>
        <taxon>Pentapetalae</taxon>
        <taxon>rosids</taxon>
        <taxon>malvids</taxon>
        <taxon>Brassicales</taxon>
        <taxon>Brassicaceae</taxon>
        <taxon>Brassiceae</taxon>
        <taxon>Brassica</taxon>
    </lineage>
</organism>
<dbReference type="AlphaFoldDB" id="A0A8X7RSY9"/>
<protein>
    <submittedName>
        <fullName evidence="2">Uncharacterized protein</fullName>
    </submittedName>
</protein>
<feature type="compositionally biased region" description="Polar residues" evidence="1">
    <location>
        <begin position="1"/>
        <end position="14"/>
    </location>
</feature>
<accession>A0A8X7RSY9</accession>
<keyword evidence="3" id="KW-1185">Reference proteome</keyword>
<evidence type="ECO:0000313" key="3">
    <source>
        <dbReference type="Proteomes" id="UP000886595"/>
    </source>
</evidence>
<feature type="region of interest" description="Disordered" evidence="1">
    <location>
        <begin position="1"/>
        <end position="25"/>
    </location>
</feature>
<proteinExistence type="predicted"/>
<sequence>MSNYNVGQIGQQVHSGAPARGKSHHIHDPMKEAQRLFMSWLLPTLKYEPIKAVEPVRGPNTSHGHEALPHHAGPLVNIERDRGLEEMTAARVLVGSRIIVQSHFSHRKKFSDPCCFRISAGGEIGAAQLLRGGKEHITQTDLAEAIGASLLQSIGGGYTSVDMFIKTYDREIKAGACLRITKRRDWNSAQLQWNEHA</sequence>
<evidence type="ECO:0000256" key="1">
    <source>
        <dbReference type="SAM" id="MobiDB-lite"/>
    </source>
</evidence>
<dbReference type="Proteomes" id="UP000886595">
    <property type="component" value="Unassembled WGS sequence"/>
</dbReference>